<comment type="caution">
    <text evidence="5">The sequence shown here is derived from an EMBL/GenBank/DDBJ whole genome shotgun (WGS) entry which is preliminary data.</text>
</comment>
<dbReference type="InterPro" id="IPR029045">
    <property type="entry name" value="ClpP/crotonase-like_dom_sf"/>
</dbReference>
<dbReference type="CDD" id="cd06558">
    <property type="entry name" value="crotonase-like"/>
    <property type="match status" value="1"/>
</dbReference>
<dbReference type="Gene3D" id="3.90.226.10">
    <property type="entry name" value="2-enoyl-CoA Hydratase, Chain A, domain 1"/>
    <property type="match status" value="1"/>
</dbReference>
<dbReference type="NCBIfam" id="NF004127">
    <property type="entry name" value="PRK05617.1"/>
    <property type="match status" value="1"/>
</dbReference>
<dbReference type="PANTHER" id="PTHR43176:SF3">
    <property type="entry name" value="3-HYDROXYISOBUTYRYL-COA HYDROLASE, MITOCHONDRIAL"/>
    <property type="match status" value="1"/>
</dbReference>
<dbReference type="SUPFAM" id="SSF52096">
    <property type="entry name" value="ClpP/crotonase"/>
    <property type="match status" value="1"/>
</dbReference>
<evidence type="ECO:0000256" key="3">
    <source>
        <dbReference type="ARBA" id="ARBA00022801"/>
    </source>
</evidence>
<evidence type="ECO:0000313" key="6">
    <source>
        <dbReference type="Proteomes" id="UP000094784"/>
    </source>
</evidence>
<comment type="catalytic activity">
    <reaction evidence="1">
        <text>3-hydroxy-2-methylpropanoyl-CoA + H2O = 3-hydroxy-2-methylpropanoate + CoA + H(+)</text>
        <dbReference type="Rhea" id="RHEA:20888"/>
        <dbReference type="ChEBI" id="CHEBI:11805"/>
        <dbReference type="ChEBI" id="CHEBI:15377"/>
        <dbReference type="ChEBI" id="CHEBI:15378"/>
        <dbReference type="ChEBI" id="CHEBI:57287"/>
        <dbReference type="ChEBI" id="CHEBI:57340"/>
        <dbReference type="EC" id="3.1.2.4"/>
    </reaction>
</comment>
<protein>
    <recommendedName>
        <fullName evidence="2">3-hydroxyisobutyryl-CoA hydrolase</fullName>
        <ecNumber evidence="2">3.1.2.4</ecNumber>
    </recommendedName>
</protein>
<dbReference type="GO" id="GO:0006574">
    <property type="term" value="P:L-valine catabolic process"/>
    <property type="evidence" value="ECO:0007669"/>
    <property type="project" value="TreeGrafter"/>
</dbReference>
<dbReference type="OrthoDB" id="9775794at2"/>
<dbReference type="AlphaFoldDB" id="A0A1E4R7Q6"/>
<keyword evidence="3 5" id="KW-0378">Hydrolase</keyword>
<evidence type="ECO:0000256" key="1">
    <source>
        <dbReference type="ARBA" id="ARBA00001709"/>
    </source>
</evidence>
<gene>
    <name evidence="5" type="ORF">BG258_11535</name>
</gene>
<evidence type="ECO:0000313" key="5">
    <source>
        <dbReference type="EMBL" id="ODV56484.1"/>
    </source>
</evidence>
<sequence>MANEVLFSVEDGGAATITLNRPKALNSLTTDMLNPIREKLKEWEANDQIRLIVLQGAGEKGFCAGGDIKTLYQAQTSQDALLGAENFFEVEYEVDLAIYHYPKPIIACLDGIVMGGGVGLTFGASHRIVTECTKWAMPEMNIGFFPDVGAGYFLNKAPGFIGYYLALTASTIKAADVLLANGADYYMTSDKLFDFLQSAKQTDWHSNNINSVLNQLIKKYSSKASANSELKNLQTAINHHFSRNTVEEIIQSLDSDPSEFARVTKHLLLSKSPSSLKITLQQLIDAREKTVEECFKTDFILARNFLRHRDFYEGVRSVVIDKDRNPHYTYQSLEEFTEEDKKRFFQENSVTL</sequence>
<dbReference type="InterPro" id="IPR045004">
    <property type="entry name" value="ECH_dom"/>
</dbReference>
<dbReference type="Proteomes" id="UP000094784">
    <property type="component" value="Unassembled WGS sequence"/>
</dbReference>
<proteinExistence type="predicted"/>
<dbReference type="EC" id="3.1.2.4" evidence="2"/>
<dbReference type="InterPro" id="IPR032259">
    <property type="entry name" value="HIBYL-CoA-H"/>
</dbReference>
<organism evidence="5 6">
    <name type="scientific">Lysinibacillus fusiformis</name>
    <dbReference type="NCBI Taxonomy" id="28031"/>
    <lineage>
        <taxon>Bacteria</taxon>
        <taxon>Bacillati</taxon>
        <taxon>Bacillota</taxon>
        <taxon>Bacilli</taxon>
        <taxon>Bacillales</taxon>
        <taxon>Bacillaceae</taxon>
        <taxon>Lysinibacillus</taxon>
    </lineage>
</organism>
<reference evidence="5 6" key="1">
    <citation type="submission" date="2016-09" db="EMBL/GenBank/DDBJ databases">
        <title>Draft genome sequence of the soil isolate, Lysinibacillus fusiformis M5, a potential hypoxanthine producer.</title>
        <authorList>
            <person name="Gallegos-Monterrosa R."/>
            <person name="Maroti G."/>
            <person name="Balint B."/>
            <person name="Kovacs A.T."/>
        </authorList>
    </citation>
    <scope>NUCLEOTIDE SEQUENCE [LARGE SCALE GENOMIC DNA]</scope>
    <source>
        <strain evidence="5 6">M5</strain>
    </source>
</reference>
<dbReference type="Pfam" id="PF16113">
    <property type="entry name" value="ECH_2"/>
    <property type="match status" value="1"/>
</dbReference>
<evidence type="ECO:0000259" key="4">
    <source>
        <dbReference type="Pfam" id="PF16113"/>
    </source>
</evidence>
<dbReference type="GO" id="GO:0003860">
    <property type="term" value="F:3-hydroxyisobutyryl-CoA hydrolase activity"/>
    <property type="evidence" value="ECO:0007669"/>
    <property type="project" value="UniProtKB-EC"/>
</dbReference>
<dbReference type="RefSeq" id="WP_069481474.1">
    <property type="nucleotide sequence ID" value="NZ_KV766182.1"/>
</dbReference>
<evidence type="ECO:0000256" key="2">
    <source>
        <dbReference type="ARBA" id="ARBA00011915"/>
    </source>
</evidence>
<dbReference type="PANTHER" id="PTHR43176">
    <property type="entry name" value="3-HYDROXYISOBUTYRYL-COA HYDROLASE-RELATED"/>
    <property type="match status" value="1"/>
</dbReference>
<dbReference type="EMBL" id="MECQ01000001">
    <property type="protein sequence ID" value="ODV56484.1"/>
    <property type="molecule type" value="Genomic_DNA"/>
</dbReference>
<accession>A0A1E4R7Q6</accession>
<name>A0A1E4R7Q6_9BACI</name>
<feature type="domain" description="Enoyl-CoA hydratase/isomerase" evidence="4">
    <location>
        <begin position="15"/>
        <end position="345"/>
    </location>
</feature>